<name>A0A434ACM1_9FLAO</name>
<evidence type="ECO:0000313" key="4">
    <source>
        <dbReference type="Proteomes" id="UP000288102"/>
    </source>
</evidence>
<gene>
    <name evidence="3" type="ORF">D0817_00520</name>
</gene>
<sequence>MEITSQNKGGLASFSLYNVAFTVADLDQSIAWYKNIFGFELVSRVTFSIPSGSAETAIIKSGELRLELLQVDNAKRIEELFAEAPGHLITIGNKSIVLQVDDVAAASQELEEKGVKFVWRELYIAGDKMLCTMIEDVDGNKINIFQTDTIIGE</sequence>
<comment type="caution">
    <text evidence="3">The sequence shown here is derived from an EMBL/GenBank/DDBJ whole genome shotgun (WGS) entry which is preliminary data.</text>
</comment>
<proteinExistence type="predicted"/>
<dbReference type="SUPFAM" id="SSF54593">
    <property type="entry name" value="Glyoxalase/Bleomycin resistance protein/Dihydroxybiphenyl dioxygenase"/>
    <property type="match status" value="1"/>
</dbReference>
<dbReference type="InterPro" id="IPR051785">
    <property type="entry name" value="MMCE/EMCE_epimerase"/>
</dbReference>
<evidence type="ECO:0000313" key="3">
    <source>
        <dbReference type="EMBL" id="RUT72139.1"/>
    </source>
</evidence>
<dbReference type="InterPro" id="IPR037523">
    <property type="entry name" value="VOC_core"/>
</dbReference>
<dbReference type="Proteomes" id="UP000288102">
    <property type="component" value="Unassembled WGS sequence"/>
</dbReference>
<dbReference type="EMBL" id="QWDM01000001">
    <property type="protein sequence ID" value="RUT72139.1"/>
    <property type="molecule type" value="Genomic_DNA"/>
</dbReference>
<keyword evidence="4" id="KW-1185">Reference proteome</keyword>
<reference evidence="4" key="1">
    <citation type="journal article" date="2019" name="Syst. Appl. Microbiol.">
        <title>Flavobacterium circumlabens sp. nov. and Flavobacterium cupreum sp. nov., two psychrotrophic species isolated from Antarctic environmental samples.</title>
        <authorList>
            <person name="Kralova S."/>
            <person name="Busse H.-J."/>
            <person name="Svec P."/>
            <person name="Maslanova I."/>
            <person name="Stankova E."/>
            <person name="Bartak M."/>
            <person name="Sedlacek I."/>
        </authorList>
    </citation>
    <scope>NUCLEOTIDE SEQUENCE [LARGE SCALE GENOMIC DNA]</scope>
    <source>
        <strain evidence="4">CCM 8825</strain>
    </source>
</reference>
<dbReference type="OrthoDB" id="9795618at2"/>
<dbReference type="InterPro" id="IPR004360">
    <property type="entry name" value="Glyas_Fos-R_dOase_dom"/>
</dbReference>
<dbReference type="GO" id="GO:0046872">
    <property type="term" value="F:metal ion binding"/>
    <property type="evidence" value="ECO:0007669"/>
    <property type="project" value="UniProtKB-KW"/>
</dbReference>
<evidence type="ECO:0000256" key="1">
    <source>
        <dbReference type="ARBA" id="ARBA00022723"/>
    </source>
</evidence>
<dbReference type="InterPro" id="IPR029068">
    <property type="entry name" value="Glyas_Bleomycin-R_OHBP_Dase"/>
</dbReference>
<keyword evidence="1" id="KW-0479">Metal-binding</keyword>
<dbReference type="PANTHER" id="PTHR43048:SF3">
    <property type="entry name" value="METHYLMALONYL-COA EPIMERASE, MITOCHONDRIAL"/>
    <property type="match status" value="1"/>
</dbReference>
<dbReference type="Gene3D" id="3.10.180.10">
    <property type="entry name" value="2,3-Dihydroxybiphenyl 1,2-Dioxygenase, domain 1"/>
    <property type="match status" value="1"/>
</dbReference>
<evidence type="ECO:0000259" key="2">
    <source>
        <dbReference type="PROSITE" id="PS51819"/>
    </source>
</evidence>
<organism evidence="3 4">
    <name type="scientific">Flavobacterium cupreum</name>
    <dbReference type="NCBI Taxonomy" id="2133766"/>
    <lineage>
        <taxon>Bacteria</taxon>
        <taxon>Pseudomonadati</taxon>
        <taxon>Bacteroidota</taxon>
        <taxon>Flavobacteriia</taxon>
        <taxon>Flavobacteriales</taxon>
        <taxon>Flavobacteriaceae</taxon>
        <taxon>Flavobacterium</taxon>
    </lineage>
</organism>
<feature type="domain" description="VOC" evidence="2">
    <location>
        <begin position="15"/>
        <end position="147"/>
    </location>
</feature>
<protein>
    <submittedName>
        <fullName evidence="3">VOC family protein</fullName>
    </submittedName>
</protein>
<dbReference type="Pfam" id="PF00903">
    <property type="entry name" value="Glyoxalase"/>
    <property type="match status" value="1"/>
</dbReference>
<dbReference type="PROSITE" id="PS51819">
    <property type="entry name" value="VOC"/>
    <property type="match status" value="1"/>
</dbReference>
<dbReference type="GO" id="GO:0046491">
    <property type="term" value="P:L-methylmalonyl-CoA metabolic process"/>
    <property type="evidence" value="ECO:0007669"/>
    <property type="project" value="TreeGrafter"/>
</dbReference>
<dbReference type="RefSeq" id="WP_127336435.1">
    <property type="nucleotide sequence ID" value="NZ_QWDM01000001.1"/>
</dbReference>
<accession>A0A434ACM1</accession>
<dbReference type="PANTHER" id="PTHR43048">
    <property type="entry name" value="METHYLMALONYL-COA EPIMERASE"/>
    <property type="match status" value="1"/>
</dbReference>
<dbReference type="AlphaFoldDB" id="A0A434ACM1"/>
<dbReference type="GO" id="GO:0004493">
    <property type="term" value="F:methylmalonyl-CoA epimerase activity"/>
    <property type="evidence" value="ECO:0007669"/>
    <property type="project" value="TreeGrafter"/>
</dbReference>